<organism evidence="1 2">
    <name type="scientific">Phocaeicola vulgatus</name>
    <name type="common">Bacteroides vulgatus</name>
    <dbReference type="NCBI Taxonomy" id="821"/>
    <lineage>
        <taxon>Bacteria</taxon>
        <taxon>Pseudomonadati</taxon>
        <taxon>Bacteroidota</taxon>
        <taxon>Bacteroidia</taxon>
        <taxon>Bacteroidales</taxon>
        <taxon>Bacteroidaceae</taxon>
        <taxon>Phocaeicola</taxon>
    </lineage>
</organism>
<evidence type="ECO:0000313" key="1">
    <source>
        <dbReference type="EMBL" id="RGV06595.1"/>
    </source>
</evidence>
<sequence length="105" mass="11888">MAIQSNKEYLTKTLSRFNLTEDDIDLILAEHPGLEEANFNVSMCKNAIYKSMSEILPVANISEGGFSLSWNMDALKMWYNALCKELGKENILGGKPKVRNRSNSW</sequence>
<dbReference type="EMBL" id="QRYT01000037">
    <property type="protein sequence ID" value="RGV06595.1"/>
    <property type="molecule type" value="Genomic_DNA"/>
</dbReference>
<evidence type="ECO:0000313" key="2">
    <source>
        <dbReference type="Proteomes" id="UP000285379"/>
    </source>
</evidence>
<dbReference type="Pfam" id="PF20449">
    <property type="entry name" value="DUF6706"/>
    <property type="match status" value="1"/>
</dbReference>
<protein>
    <submittedName>
        <fullName evidence="1">Uncharacterized protein</fullName>
    </submittedName>
</protein>
<gene>
    <name evidence="1" type="ORF">DWW27_14680</name>
</gene>
<comment type="caution">
    <text evidence="1">The sequence shown here is derived from an EMBL/GenBank/DDBJ whole genome shotgun (WGS) entry which is preliminary data.</text>
</comment>
<reference evidence="1 2" key="1">
    <citation type="submission" date="2018-08" db="EMBL/GenBank/DDBJ databases">
        <title>A genome reference for cultivated species of the human gut microbiota.</title>
        <authorList>
            <person name="Zou Y."/>
            <person name="Xue W."/>
            <person name="Luo G."/>
        </authorList>
    </citation>
    <scope>NUCLEOTIDE SEQUENCE [LARGE SCALE GENOMIC DNA]</scope>
    <source>
        <strain evidence="1 2">AF14-8</strain>
    </source>
</reference>
<accession>A0A412VJC5</accession>
<proteinExistence type="predicted"/>
<dbReference type="Proteomes" id="UP000285379">
    <property type="component" value="Unassembled WGS sequence"/>
</dbReference>
<dbReference type="InterPro" id="IPR046552">
    <property type="entry name" value="DUF6706"/>
</dbReference>
<dbReference type="RefSeq" id="WP_005778754.1">
    <property type="nucleotide sequence ID" value="NZ_QRYT01000037.1"/>
</dbReference>
<name>A0A412VJC5_PHOVU</name>
<dbReference type="AlphaFoldDB" id="A0A412VJC5"/>